<evidence type="ECO:0000256" key="2">
    <source>
        <dbReference type="ARBA" id="ARBA00006896"/>
    </source>
</evidence>
<evidence type="ECO:0000313" key="8">
    <source>
        <dbReference type="EMBL" id="MDL0089652.1"/>
    </source>
</evidence>
<evidence type="ECO:0000313" key="9">
    <source>
        <dbReference type="Proteomes" id="UP001173801"/>
    </source>
</evidence>
<dbReference type="NCBIfam" id="TIGR01870">
    <property type="entry name" value="cas_TM1810_Csm2"/>
    <property type="match status" value="1"/>
</dbReference>
<organism evidence="8 9">
    <name type="scientific">Campylobacter gastrosuis</name>
    <dbReference type="NCBI Taxonomy" id="2974576"/>
    <lineage>
        <taxon>Bacteria</taxon>
        <taxon>Pseudomonadati</taxon>
        <taxon>Campylobacterota</taxon>
        <taxon>Epsilonproteobacteria</taxon>
        <taxon>Campylobacterales</taxon>
        <taxon>Campylobacteraceae</taxon>
        <taxon>Campylobacter</taxon>
    </lineage>
</organism>
<evidence type="ECO:0000256" key="4">
    <source>
        <dbReference type="ARBA" id="ARBA00022884"/>
    </source>
</evidence>
<keyword evidence="9" id="KW-1185">Reference proteome</keyword>
<name>A0ABT7HRW1_9BACT</name>
<protein>
    <recommendedName>
        <fullName evidence="3">CRISPR system Cms protein Csm2</fullName>
    </recommendedName>
    <alternativeName>
        <fullName evidence="6">CRISPR type III A-associated protein Csm2</fullName>
    </alternativeName>
</protein>
<comment type="caution">
    <text evidence="8">The sequence shown here is derived from an EMBL/GenBank/DDBJ whole genome shotgun (WGS) entry which is preliminary data.</text>
</comment>
<reference evidence="8" key="2">
    <citation type="journal article" date="2023" name="Microorganisms">
        <title>Isolation and Genomic Characteristics of Cat-Borne Campylobacter felis sp. nov. and Sheep-Borne Campylobacter ovis sp. nov.</title>
        <authorList>
            <person name="Wang H."/>
            <person name="Li Y."/>
            <person name="Gu Y."/>
            <person name="Zhou G."/>
            <person name="Chen X."/>
            <person name="Zhang X."/>
            <person name="Shao Z."/>
            <person name="Zhang J."/>
            <person name="Zhang M."/>
        </authorList>
    </citation>
    <scope>NUCLEOTIDE SEQUENCE</scope>
    <source>
        <strain evidence="8">PS10</strain>
    </source>
</reference>
<evidence type="ECO:0000256" key="5">
    <source>
        <dbReference type="ARBA" id="ARBA00023118"/>
    </source>
</evidence>
<dbReference type="Proteomes" id="UP001173801">
    <property type="component" value="Unassembled WGS sequence"/>
</dbReference>
<comment type="function">
    <text evidence="1">This subunit may be involved in monitoring complementarity of crRNA and target RNA.</text>
</comment>
<gene>
    <name evidence="8" type="primary">csm2</name>
    <name evidence="8" type="ORF">NYG85_09805</name>
</gene>
<dbReference type="EMBL" id="JANURM010000017">
    <property type="protein sequence ID" value="MDL0089652.1"/>
    <property type="molecule type" value="Genomic_DNA"/>
</dbReference>
<reference evidence="8" key="1">
    <citation type="submission" date="2022-08" db="EMBL/GenBank/DDBJ databases">
        <authorList>
            <person name="Wang H."/>
        </authorList>
    </citation>
    <scope>NUCLEOTIDE SEQUENCE</scope>
    <source>
        <strain evidence="8">PS10</strain>
    </source>
</reference>
<accession>A0ABT7HRW1</accession>
<dbReference type="Pfam" id="PF03750">
    <property type="entry name" value="Csm2_III-A"/>
    <property type="match status" value="1"/>
</dbReference>
<evidence type="ECO:0000256" key="6">
    <source>
        <dbReference type="ARBA" id="ARBA00031723"/>
    </source>
</evidence>
<dbReference type="RefSeq" id="WP_284938366.1">
    <property type="nucleotide sequence ID" value="NZ_JANURM010000017.1"/>
</dbReference>
<feature type="region of interest" description="Disordered" evidence="7">
    <location>
        <begin position="1"/>
        <end position="26"/>
    </location>
</feature>
<evidence type="ECO:0000256" key="1">
    <source>
        <dbReference type="ARBA" id="ARBA00003640"/>
    </source>
</evidence>
<keyword evidence="5" id="KW-0051">Antiviral defense</keyword>
<dbReference type="InterPro" id="IPR010149">
    <property type="entry name" value="CRISPR-assoc_prot_Csm2_III-A"/>
</dbReference>
<feature type="compositionally biased region" description="Low complexity" evidence="7">
    <location>
        <begin position="10"/>
        <end position="25"/>
    </location>
</feature>
<keyword evidence="4" id="KW-0694">RNA-binding</keyword>
<evidence type="ECO:0000256" key="7">
    <source>
        <dbReference type="SAM" id="MobiDB-lite"/>
    </source>
</evidence>
<evidence type="ECO:0000256" key="3">
    <source>
        <dbReference type="ARBA" id="ARBA00016118"/>
    </source>
</evidence>
<sequence>MSDLHKKPSNHQNRSNQNQNNQQPQIPLPQIVLDYKKDKELLNQTAEKTANAISKMTSNQIRNFYDYVLNLNERANSEDFDEILPFVKMLNSKVAYSKGKGNADQNFVQMIKKCIEQVNTKDDLNVFKLFFEAVLGFYKNKEKEKER</sequence>
<proteinExistence type="inferred from homology"/>
<comment type="similarity">
    <text evidence="2">Belongs to the CRISPR-associated Csm2 family.</text>
</comment>